<proteinExistence type="predicted"/>
<sequence length="174" mass="19158">MTCTPVNDAIGAWQPMRPADLAATVRLADEVFPDYREDRAVFAEKLWLYPEGCFVLPLDTENVGGYVFSHPWITGRVPALNQKLGALPPQCDCLYLHDLTLAPARRGQGLAGAMVRRLETHARQAAFERLALTSLAGSTAFWRAAGFRHGTLLSDEAPLTAYGPGAQYMVRDLR</sequence>
<dbReference type="PANTHER" id="PTHR43877:SF2">
    <property type="entry name" value="AMINOALKYLPHOSPHONATE N-ACETYLTRANSFERASE-RELATED"/>
    <property type="match status" value="1"/>
</dbReference>
<keyword evidence="2" id="KW-0012">Acyltransferase</keyword>
<comment type="caution">
    <text evidence="4">The sequence shown here is derived from an EMBL/GenBank/DDBJ whole genome shotgun (WGS) entry which is preliminary data.</text>
</comment>
<dbReference type="Pfam" id="PF00583">
    <property type="entry name" value="Acetyltransf_1"/>
    <property type="match status" value="1"/>
</dbReference>
<organism evidence="4 5">
    <name type="scientific">Pacificimonas aurantium</name>
    <dbReference type="NCBI Taxonomy" id="1250540"/>
    <lineage>
        <taxon>Bacteria</taxon>
        <taxon>Pseudomonadati</taxon>
        <taxon>Pseudomonadota</taxon>
        <taxon>Alphaproteobacteria</taxon>
        <taxon>Sphingomonadales</taxon>
        <taxon>Sphingosinicellaceae</taxon>
        <taxon>Pacificimonas</taxon>
    </lineage>
</organism>
<evidence type="ECO:0000256" key="2">
    <source>
        <dbReference type="ARBA" id="ARBA00023315"/>
    </source>
</evidence>
<evidence type="ECO:0000313" key="5">
    <source>
        <dbReference type="Proteomes" id="UP000824621"/>
    </source>
</evidence>
<dbReference type="CDD" id="cd04301">
    <property type="entry name" value="NAT_SF"/>
    <property type="match status" value="1"/>
</dbReference>
<dbReference type="PANTHER" id="PTHR43877">
    <property type="entry name" value="AMINOALKYLPHOSPHONATE N-ACETYLTRANSFERASE-RELATED-RELATED"/>
    <property type="match status" value="1"/>
</dbReference>
<feature type="domain" description="N-acetyltransferase" evidence="3">
    <location>
        <begin position="11"/>
        <end position="174"/>
    </location>
</feature>
<accession>A0ABS7WJG4</accession>
<keyword evidence="5" id="KW-1185">Reference proteome</keyword>
<gene>
    <name evidence="4" type="ORF">KCN53_07780</name>
</gene>
<dbReference type="Proteomes" id="UP000824621">
    <property type="component" value="Unassembled WGS sequence"/>
</dbReference>
<dbReference type="PROSITE" id="PS51186">
    <property type="entry name" value="GNAT"/>
    <property type="match status" value="1"/>
</dbReference>
<dbReference type="InterPro" id="IPR050832">
    <property type="entry name" value="Bact_Acetyltransf"/>
</dbReference>
<dbReference type="Gene3D" id="3.40.630.30">
    <property type="match status" value="1"/>
</dbReference>
<dbReference type="EMBL" id="JAGSGB010000002">
    <property type="protein sequence ID" value="MBZ6378534.1"/>
    <property type="molecule type" value="Genomic_DNA"/>
</dbReference>
<evidence type="ECO:0000313" key="4">
    <source>
        <dbReference type="EMBL" id="MBZ6378534.1"/>
    </source>
</evidence>
<name>A0ABS7WJG4_9SPHN</name>
<evidence type="ECO:0000256" key="1">
    <source>
        <dbReference type="ARBA" id="ARBA00022679"/>
    </source>
</evidence>
<dbReference type="SUPFAM" id="SSF55729">
    <property type="entry name" value="Acyl-CoA N-acyltransferases (Nat)"/>
    <property type="match status" value="1"/>
</dbReference>
<evidence type="ECO:0000259" key="3">
    <source>
        <dbReference type="PROSITE" id="PS51186"/>
    </source>
</evidence>
<keyword evidence="1" id="KW-0808">Transferase</keyword>
<reference evidence="4 5" key="1">
    <citation type="submission" date="2021-04" db="EMBL/GenBank/DDBJ databases">
        <authorList>
            <person name="Pira H."/>
            <person name="Risdian C."/>
            <person name="Wink J."/>
        </authorList>
    </citation>
    <scope>NUCLEOTIDE SEQUENCE [LARGE SCALE GENOMIC DNA]</scope>
    <source>
        <strain evidence="4 5">DSM 107782</strain>
    </source>
</reference>
<dbReference type="InterPro" id="IPR000182">
    <property type="entry name" value="GNAT_dom"/>
</dbReference>
<dbReference type="InterPro" id="IPR016181">
    <property type="entry name" value="Acyl_CoA_acyltransferase"/>
</dbReference>
<dbReference type="RefSeq" id="WP_207790613.1">
    <property type="nucleotide sequence ID" value="NZ_JAGSGB010000002.1"/>
</dbReference>
<protein>
    <submittedName>
        <fullName evidence="4">GNAT family N-acetyltransferase</fullName>
    </submittedName>
</protein>